<comment type="similarity">
    <text evidence="2">Belongs to the D-isomer specific 2-hydroxyacid dehydrogenase family.</text>
</comment>
<proteinExistence type="inferred from homology"/>
<keyword evidence="1 2" id="KW-0560">Oxidoreductase</keyword>
<evidence type="ECO:0000313" key="5">
    <source>
        <dbReference type="EMBL" id="KGN92992.1"/>
    </source>
</evidence>
<dbReference type="InterPro" id="IPR029753">
    <property type="entry name" value="D-isomer_DH_CS"/>
</dbReference>
<dbReference type="InterPro" id="IPR006139">
    <property type="entry name" value="D-isomer_2_OHA_DH_cat_dom"/>
</dbReference>
<dbReference type="PROSITE" id="PS00670">
    <property type="entry name" value="D_2_HYDROXYACID_DH_2"/>
    <property type="match status" value="1"/>
</dbReference>
<dbReference type="Pfam" id="PF02826">
    <property type="entry name" value="2-Hacid_dh_C"/>
    <property type="match status" value="1"/>
</dbReference>
<dbReference type="RefSeq" id="WP_036789711.1">
    <property type="nucleotide sequence ID" value="NZ_JQZV01000006.1"/>
</dbReference>
<dbReference type="PANTHER" id="PTHR10996:SF283">
    <property type="entry name" value="GLYOXYLATE_HYDROXYPYRUVATE REDUCTASE B"/>
    <property type="match status" value="1"/>
</dbReference>
<evidence type="ECO:0000259" key="3">
    <source>
        <dbReference type="Pfam" id="PF00389"/>
    </source>
</evidence>
<dbReference type="Pfam" id="PF00389">
    <property type="entry name" value="2-Hacid_dh"/>
    <property type="match status" value="1"/>
</dbReference>
<dbReference type="InterPro" id="IPR006140">
    <property type="entry name" value="D-isomer_DH_NAD-bd"/>
</dbReference>
<dbReference type="SUPFAM" id="SSF51735">
    <property type="entry name" value="NAD(P)-binding Rossmann-fold domains"/>
    <property type="match status" value="1"/>
</dbReference>
<dbReference type="PANTHER" id="PTHR10996">
    <property type="entry name" value="2-HYDROXYACID DEHYDROGENASE-RELATED"/>
    <property type="match status" value="1"/>
</dbReference>
<organism evidence="5 6">
    <name type="scientific">Porphyromonas canoris</name>
    <dbReference type="NCBI Taxonomy" id="36875"/>
    <lineage>
        <taxon>Bacteria</taxon>
        <taxon>Pseudomonadati</taxon>
        <taxon>Bacteroidota</taxon>
        <taxon>Bacteroidia</taxon>
        <taxon>Bacteroidales</taxon>
        <taxon>Porphyromonadaceae</taxon>
        <taxon>Porphyromonas</taxon>
    </lineage>
</organism>
<protein>
    <submittedName>
        <fullName evidence="5">Dihydrofolate reductase</fullName>
    </submittedName>
</protein>
<feature type="domain" description="D-isomer specific 2-hydroxyacid dehydrogenase NAD-binding" evidence="4">
    <location>
        <begin position="107"/>
        <end position="286"/>
    </location>
</feature>
<comment type="caution">
    <text evidence="5">The sequence shown here is derived from an EMBL/GenBank/DDBJ whole genome shotgun (WGS) entry which is preliminary data.</text>
</comment>
<reference evidence="5 6" key="1">
    <citation type="submission" date="2014-08" db="EMBL/GenBank/DDBJ databases">
        <title>Porphyromonas canoris strain:OH2762 Genome sequencing.</title>
        <authorList>
            <person name="Wallis C."/>
            <person name="Deusch O."/>
            <person name="O'Flynn C."/>
            <person name="Davis I."/>
            <person name="Jospin G."/>
            <person name="Darling A.E."/>
            <person name="Coil D.A."/>
            <person name="Alexiev A."/>
            <person name="Horsfall A."/>
            <person name="Kirkwood N."/>
            <person name="Harris S."/>
            <person name="Eisen J.A."/>
        </authorList>
    </citation>
    <scope>NUCLEOTIDE SEQUENCE [LARGE SCALE GENOMIC DNA]</scope>
    <source>
        <strain evidence="6">COT-108 OH2762</strain>
    </source>
</reference>
<dbReference type="InterPro" id="IPR050223">
    <property type="entry name" value="D-isomer_2-hydroxyacid_DH"/>
</dbReference>
<keyword evidence="6" id="KW-1185">Reference proteome</keyword>
<dbReference type="Gene3D" id="3.40.50.720">
    <property type="entry name" value="NAD(P)-binding Rossmann-like Domain"/>
    <property type="match status" value="2"/>
</dbReference>
<dbReference type="SUPFAM" id="SSF52283">
    <property type="entry name" value="Formate/glycerate dehydrogenase catalytic domain-like"/>
    <property type="match status" value="1"/>
</dbReference>
<dbReference type="Proteomes" id="UP000030101">
    <property type="component" value="Unassembled WGS sequence"/>
</dbReference>
<accession>A0ABR4XM05</accession>
<evidence type="ECO:0000259" key="4">
    <source>
        <dbReference type="Pfam" id="PF02826"/>
    </source>
</evidence>
<evidence type="ECO:0000256" key="1">
    <source>
        <dbReference type="ARBA" id="ARBA00023002"/>
    </source>
</evidence>
<name>A0ABR4XM05_9PORP</name>
<evidence type="ECO:0000256" key="2">
    <source>
        <dbReference type="RuleBase" id="RU003719"/>
    </source>
</evidence>
<gene>
    <name evidence="5" type="ORF">HQ43_03740</name>
</gene>
<dbReference type="InterPro" id="IPR036291">
    <property type="entry name" value="NAD(P)-bd_dom_sf"/>
</dbReference>
<dbReference type="PROSITE" id="PS00671">
    <property type="entry name" value="D_2_HYDROXYACID_DH_3"/>
    <property type="match status" value="1"/>
</dbReference>
<dbReference type="EMBL" id="JQZV01000006">
    <property type="protein sequence ID" value="KGN92992.1"/>
    <property type="molecule type" value="Genomic_DNA"/>
</dbReference>
<sequence>MKLLVAFNMLREGWDELQQHFEVVFPPEGRDFTHDEIVEQVADCDVLCSVFDIPVDREIIDAGKKLKLISNYAVGYNNIDIEYAASKGIAVTNTPRSVVEPTADLALSLLLDATRNISRWDALMRKEQHALKISRLTNLGTGIHGKTLGIIGMGNIGKAFARRAQACGMKILYNKRTRYTEAEEAGLAFTYASVEEILQQADVVSLHTPYSKETHHLIDAKALKMMKPSAILINTGRGALVDEAALVEALRSGTIAAAGLDVFENKDIPSLELYSLPNVFLTPHIGTQTVDARMEMLKELSDAVIGFFHGGREVPRVV</sequence>
<evidence type="ECO:0000313" key="6">
    <source>
        <dbReference type="Proteomes" id="UP000030101"/>
    </source>
</evidence>
<feature type="domain" description="D-isomer specific 2-hydroxyacid dehydrogenase catalytic" evidence="3">
    <location>
        <begin position="10"/>
        <end position="313"/>
    </location>
</feature>